<dbReference type="Pfam" id="PF03401">
    <property type="entry name" value="TctC"/>
    <property type="match status" value="1"/>
</dbReference>
<dbReference type="InterPro" id="IPR042100">
    <property type="entry name" value="Bug_dom1"/>
</dbReference>
<evidence type="ECO:0008006" key="4">
    <source>
        <dbReference type="Google" id="ProtNLM"/>
    </source>
</evidence>
<reference evidence="2 3" key="1">
    <citation type="submission" date="2017-03" db="EMBL/GenBank/DDBJ databases">
        <title>Rapid Whole Genome Sequencing of Comamonas kerstersii Causing Continuous ambulatory Peritoneal Dialysis-Associated Peritonitis.</title>
        <authorList>
            <person name="Zheng B."/>
        </authorList>
    </citation>
    <scope>NUCLEOTIDE SEQUENCE [LARGE SCALE GENOMIC DNA]</scope>
    <source>
        <strain evidence="2 3">8943</strain>
    </source>
</reference>
<dbReference type="PIRSF" id="PIRSF017082">
    <property type="entry name" value="YflP"/>
    <property type="match status" value="1"/>
</dbReference>
<dbReference type="KEGG" id="cke:B5M06_11685"/>
<evidence type="ECO:0000313" key="3">
    <source>
        <dbReference type="Proteomes" id="UP000242792"/>
    </source>
</evidence>
<evidence type="ECO:0000313" key="2">
    <source>
        <dbReference type="EMBL" id="AQZ98810.1"/>
    </source>
</evidence>
<dbReference type="AlphaFoldDB" id="A0A1V0BFV0"/>
<dbReference type="InterPro" id="IPR005064">
    <property type="entry name" value="BUG"/>
</dbReference>
<dbReference type="PANTHER" id="PTHR42928:SF5">
    <property type="entry name" value="BLR1237 PROTEIN"/>
    <property type="match status" value="1"/>
</dbReference>
<protein>
    <recommendedName>
        <fullName evidence="4">Tripartite tricarboxylate transporter substrate binding protein</fullName>
    </recommendedName>
</protein>
<dbReference type="OrthoDB" id="8678477at2"/>
<dbReference type="Gene3D" id="3.40.190.150">
    <property type="entry name" value="Bordetella uptake gene, domain 1"/>
    <property type="match status" value="1"/>
</dbReference>
<dbReference type="CDD" id="cd07012">
    <property type="entry name" value="PBP2_Bug_TTT"/>
    <property type="match status" value="1"/>
</dbReference>
<dbReference type="PANTHER" id="PTHR42928">
    <property type="entry name" value="TRICARBOXYLATE-BINDING PROTEIN"/>
    <property type="match status" value="1"/>
</dbReference>
<evidence type="ECO:0000256" key="1">
    <source>
        <dbReference type="ARBA" id="ARBA00006987"/>
    </source>
</evidence>
<comment type="similarity">
    <text evidence="1">Belongs to the UPF0065 (bug) family.</text>
</comment>
<dbReference type="SUPFAM" id="SSF53850">
    <property type="entry name" value="Periplasmic binding protein-like II"/>
    <property type="match status" value="1"/>
</dbReference>
<dbReference type="EMBL" id="CP020121">
    <property type="protein sequence ID" value="AQZ98810.1"/>
    <property type="molecule type" value="Genomic_DNA"/>
</dbReference>
<accession>A0A1V0BFV0</accession>
<sequence length="351" mass="37855">MKQSVKETVVLERRAYLQWIAALAVASPVWAQTKVGQRSGVTWPTEPVHLVVPFPAGGSSAILGKLLSRSFERTTGQPLRLQYLGGAGGLQGASFAAKAEANGQHLFIGGSHLAAARALVEDDDFDLIEDLRPLVKVADVPQVLVVNPARLRSRTIMEWLVDMSRKSKQYRMGTAGVGSSSHIAAEIVRFQEDLRFEFVHFRGSGPALQDLLNGTVDTMIDGLISCLPHIRSGRLKALLVTGSERVSVLPDVPCAQEMGVHALQDCGTWHGMFAPSQLSSARAQAVEQVFRRVGADAQLQADLAALGIAWSGVYGDAFASFVQQDTSDWAQRLKGMGIGNFLQRDRAEGAA</sequence>
<proteinExistence type="inferred from homology"/>
<gene>
    <name evidence="2" type="ORF">B5M06_11685</name>
</gene>
<name>A0A1V0BFV0_9BURK</name>
<dbReference type="Proteomes" id="UP000242792">
    <property type="component" value="Chromosome"/>
</dbReference>
<organism evidence="2 3">
    <name type="scientific">Comamonas kerstersii</name>
    <dbReference type="NCBI Taxonomy" id="225992"/>
    <lineage>
        <taxon>Bacteria</taxon>
        <taxon>Pseudomonadati</taxon>
        <taxon>Pseudomonadota</taxon>
        <taxon>Betaproteobacteria</taxon>
        <taxon>Burkholderiales</taxon>
        <taxon>Comamonadaceae</taxon>
        <taxon>Comamonas</taxon>
    </lineage>
</organism>
<dbReference type="Gene3D" id="3.40.190.10">
    <property type="entry name" value="Periplasmic binding protein-like II"/>
    <property type="match status" value="1"/>
</dbReference>